<evidence type="ECO:0000313" key="2">
    <source>
        <dbReference type="Proteomes" id="UP000036959"/>
    </source>
</evidence>
<dbReference type="Proteomes" id="UP000036959">
    <property type="component" value="Unassembled WGS sequence"/>
</dbReference>
<dbReference type="EMBL" id="LFJJ01000115">
    <property type="protein sequence ID" value="KND59608.1"/>
    <property type="molecule type" value="Genomic_DNA"/>
</dbReference>
<gene>
    <name evidence="1" type="ORF">BVER_01238c</name>
</gene>
<organism evidence="1 2">
    <name type="scientific">Candidatus Burkholderia verschuerenii</name>
    <dbReference type="NCBI Taxonomy" id="242163"/>
    <lineage>
        <taxon>Bacteria</taxon>
        <taxon>Pseudomonadati</taxon>
        <taxon>Pseudomonadota</taxon>
        <taxon>Betaproteobacteria</taxon>
        <taxon>Burkholderiales</taxon>
        <taxon>Burkholderiaceae</taxon>
        <taxon>Burkholderia</taxon>
    </lineage>
</organism>
<dbReference type="AlphaFoldDB" id="A0A0L0MBA2"/>
<protein>
    <submittedName>
        <fullName evidence="1">Uncharacterized protein</fullName>
    </submittedName>
</protein>
<evidence type="ECO:0000313" key="1">
    <source>
        <dbReference type="EMBL" id="KND59608.1"/>
    </source>
</evidence>
<proteinExistence type="predicted"/>
<keyword evidence="2" id="KW-1185">Reference proteome</keyword>
<dbReference type="OrthoDB" id="9135013at2"/>
<dbReference type="PATRIC" id="fig|242163.4.peg.743"/>
<accession>A0A0L0MBA2</accession>
<name>A0A0L0MBA2_9BURK</name>
<sequence>MRPTVSVSVNPKGQAIITQEATLVEYCTQRAQALRAMIQVLGNSVGQTERPHVAPATIVSLLMRLIREHVDELEPLMMALDQQAYEKGFEDGRNLSVSADQRAGP</sequence>
<reference evidence="2" key="1">
    <citation type="submission" date="2015-06" db="EMBL/GenBank/DDBJ databases">
        <title>Comparative genomics of Burkholderia leaf nodule symbionts.</title>
        <authorList>
            <person name="Carlier A."/>
            <person name="Eberl L."/>
            <person name="Pinto-Carbo M."/>
        </authorList>
    </citation>
    <scope>NUCLEOTIDE SEQUENCE [LARGE SCALE GENOMIC DNA]</scope>
    <source>
        <strain evidence="2">UZHbot4</strain>
    </source>
</reference>
<comment type="caution">
    <text evidence="1">The sequence shown here is derived from an EMBL/GenBank/DDBJ whole genome shotgun (WGS) entry which is preliminary data.</text>
</comment>
<dbReference type="RefSeq" id="WP_050454547.1">
    <property type="nucleotide sequence ID" value="NZ_LFJJ01000115.1"/>
</dbReference>